<dbReference type="EMBL" id="JAALHA020000007">
    <property type="protein sequence ID" value="MDR9896227.1"/>
    <property type="molecule type" value="Genomic_DNA"/>
</dbReference>
<reference evidence="4" key="1">
    <citation type="journal article" date="2021" name="Science">
        <title>Hunting the eagle killer: A cyanobacterial neurotoxin causes vacuolar myelinopathy.</title>
        <authorList>
            <person name="Breinlinger S."/>
            <person name="Phillips T.J."/>
            <person name="Haram B.N."/>
            <person name="Mares J."/>
            <person name="Martinez Yerena J.A."/>
            <person name="Hrouzek P."/>
            <person name="Sobotka R."/>
            <person name="Henderson W.M."/>
            <person name="Schmieder P."/>
            <person name="Williams S.M."/>
            <person name="Lauderdale J.D."/>
            <person name="Wilde H.D."/>
            <person name="Gerrin W."/>
            <person name="Kust A."/>
            <person name="Washington J.W."/>
            <person name="Wagner C."/>
            <person name="Geier B."/>
            <person name="Liebeke M."/>
            <person name="Enke H."/>
            <person name="Niedermeyer T.H.J."/>
            <person name="Wilde S.B."/>
        </authorList>
    </citation>
    <scope>NUCLEOTIDE SEQUENCE [LARGE SCALE GENOMIC DNA]</scope>
    <source>
        <strain evidence="4">Thurmond2011</strain>
    </source>
</reference>
<dbReference type="InterPro" id="IPR051162">
    <property type="entry name" value="T4SS_component"/>
</dbReference>
<comment type="caution">
    <text evidence="3">The sequence shown here is derived from an EMBL/GenBank/DDBJ whole genome shotgun (WGS) entry which is preliminary data.</text>
</comment>
<dbReference type="PANTHER" id="PTHR30121:SF6">
    <property type="entry name" value="SLR6007 PROTEIN"/>
    <property type="match status" value="1"/>
</dbReference>
<dbReference type="InterPro" id="IPR003593">
    <property type="entry name" value="AAA+_ATPase"/>
</dbReference>
<name>A0AAP5I764_9CYAN</name>
<feature type="compositionally biased region" description="Polar residues" evidence="1">
    <location>
        <begin position="13"/>
        <end position="25"/>
    </location>
</feature>
<evidence type="ECO:0000256" key="1">
    <source>
        <dbReference type="SAM" id="MobiDB-lite"/>
    </source>
</evidence>
<dbReference type="SUPFAM" id="SSF52540">
    <property type="entry name" value="P-loop containing nucleoside triphosphate hydrolases"/>
    <property type="match status" value="1"/>
</dbReference>
<protein>
    <submittedName>
        <fullName evidence="3">ATP-binding protein</fullName>
    </submittedName>
</protein>
<keyword evidence="3" id="KW-0547">Nucleotide-binding</keyword>
<keyword evidence="4" id="KW-1185">Reference proteome</keyword>
<dbReference type="InterPro" id="IPR027417">
    <property type="entry name" value="P-loop_NTPase"/>
</dbReference>
<feature type="domain" description="AAA+ ATPase" evidence="2">
    <location>
        <begin position="44"/>
        <end position="320"/>
    </location>
</feature>
<dbReference type="RefSeq" id="WP_208354223.1">
    <property type="nucleotide sequence ID" value="NZ_JAALHA020000007.1"/>
</dbReference>
<gene>
    <name evidence="3" type="ORF">G7B40_016895</name>
</gene>
<dbReference type="Gene3D" id="3.40.50.300">
    <property type="entry name" value="P-loop containing nucleotide triphosphate hydrolases"/>
    <property type="match status" value="2"/>
</dbReference>
<proteinExistence type="predicted"/>
<dbReference type="Proteomes" id="UP000667802">
    <property type="component" value="Unassembled WGS sequence"/>
</dbReference>
<accession>A0AAP5I764</accession>
<keyword evidence="3" id="KW-0067">ATP-binding</keyword>
<dbReference type="PANTHER" id="PTHR30121">
    <property type="entry name" value="UNCHARACTERIZED PROTEIN YJGR-RELATED"/>
    <property type="match status" value="1"/>
</dbReference>
<evidence type="ECO:0000259" key="2">
    <source>
        <dbReference type="SMART" id="SM00382"/>
    </source>
</evidence>
<evidence type="ECO:0000313" key="3">
    <source>
        <dbReference type="EMBL" id="MDR9896227.1"/>
    </source>
</evidence>
<evidence type="ECO:0000313" key="4">
    <source>
        <dbReference type="Proteomes" id="UP000667802"/>
    </source>
</evidence>
<dbReference type="GO" id="GO:0005524">
    <property type="term" value="F:ATP binding"/>
    <property type="evidence" value="ECO:0007669"/>
    <property type="project" value="UniProtKB-KW"/>
</dbReference>
<sequence>MKPLPTPVIKPSQAKNTGAASQKTQPTGGVLLGENVFWNPAKLPNGHVVLIGASGSGKTQTLKAIAYELPKVFSTLRVITVDFHGDLELPNEICYPLNMESPYGINLLTIDIDTKGGGPNLQAIAVAAILKKALQLGANQEGAIIDLLINCYNMRGIRQDDVATWTRTPPTFADLRNEIESRVEDGCKESAKLQLKLAATFQYGIFDKTQPDLSHQVIRFDLSALGKVPGLSAIAAEALAKQLMDSHRLQGEVEGKIPRTYLFVDEAKEIKNSHSIKLILADGRKYGMNAVLASQRDAEISDEVIANSSSKIVLPVDQSEVKRVAKRFRFAENVVAQLRPLQALVRMGSEGQLCKIKPYYERVSD</sequence>
<feature type="region of interest" description="Disordered" evidence="1">
    <location>
        <begin position="1"/>
        <end position="25"/>
    </location>
</feature>
<dbReference type="SMART" id="SM00382">
    <property type="entry name" value="AAA"/>
    <property type="match status" value="1"/>
</dbReference>
<dbReference type="AlphaFoldDB" id="A0AAP5I764"/>
<organism evidence="3 4">
    <name type="scientific">Aetokthonos hydrillicola Thurmond2011</name>
    <dbReference type="NCBI Taxonomy" id="2712845"/>
    <lineage>
        <taxon>Bacteria</taxon>
        <taxon>Bacillati</taxon>
        <taxon>Cyanobacteriota</taxon>
        <taxon>Cyanophyceae</taxon>
        <taxon>Nostocales</taxon>
        <taxon>Hapalosiphonaceae</taxon>
        <taxon>Aetokthonos</taxon>
    </lineage>
</organism>